<feature type="transmembrane region" description="Helical" evidence="7">
    <location>
        <begin position="202"/>
        <end position="221"/>
    </location>
</feature>
<accession>A9VA18</accession>
<dbReference type="RefSeq" id="XP_001749536.1">
    <property type="nucleotide sequence ID" value="XM_001749484.1"/>
</dbReference>
<dbReference type="FunCoup" id="A9VA18">
    <property type="interactions" value="44"/>
</dbReference>
<evidence type="ECO:0000256" key="3">
    <source>
        <dbReference type="ARBA" id="ARBA00022989"/>
    </source>
</evidence>
<feature type="transmembrane region" description="Helical" evidence="7">
    <location>
        <begin position="352"/>
        <end position="374"/>
    </location>
</feature>
<gene>
    <name evidence="9" type="ORF">MONBRDRAFT_34179</name>
</gene>
<dbReference type="Proteomes" id="UP000001357">
    <property type="component" value="Unassembled WGS sequence"/>
</dbReference>
<feature type="transmembrane region" description="Helical" evidence="7">
    <location>
        <begin position="45"/>
        <end position="74"/>
    </location>
</feature>
<keyword evidence="3 7" id="KW-1133">Transmembrane helix</keyword>
<keyword evidence="4 7" id="KW-0472">Membrane</keyword>
<dbReference type="PANTHER" id="PTHR16189">
    <property type="entry name" value="TRANSMEMBRANE PROTEIN 104-RELATED"/>
    <property type="match status" value="1"/>
</dbReference>
<feature type="domain" description="Amino acid transporter transmembrane" evidence="8">
    <location>
        <begin position="17"/>
        <end position="458"/>
    </location>
</feature>
<evidence type="ECO:0000256" key="7">
    <source>
        <dbReference type="SAM" id="Phobius"/>
    </source>
</evidence>
<feature type="transmembrane region" description="Helical" evidence="7">
    <location>
        <begin position="395"/>
        <end position="415"/>
    </location>
</feature>
<protein>
    <recommendedName>
        <fullName evidence="8">Amino acid transporter transmembrane domain-containing protein</fullName>
    </recommendedName>
</protein>
<sequence length="589" mass="65139">MAGGGPDDGSTYAPLVAAVYVFNLIVGAGALAMPKAFGESGYLGGSILIAILAFTSYVTVTYMIEAMAMANCLMRTLKKNASSRNNGLSIEGLSDETPLINESVTPTERANSADVAHFGDYAITERAEMGSMAQHFFPPIGVKLFYFCIIVYLYGDLCIYAVAVPKSLQSVTCPSHNSTMINGTHVHHHETCLGDLNSTGSYRIYLLLFACLLGPFAFFNAQKTKWIQLMTTLLRWTTFMMMIIIAIMGLAGTQTFNPPIETPSPASVKVATVEGLPGLFGVAIYSFMCHHSLPSMITPMTTKRNVNGVLISDFALILGFYCLLCFTAVFRFPGGTLEDLYTLNFKHFQSSFVSYFLGLFPVFTLSANFPIIAITLRNNLALLLAKPNGQPRSPIIERVAYPLLAILPPFVVAFFTENVEFLVGITGSYAGVGIQYVIPACLVLFGRRRLERELRERRNPHRSVFGGKIWIYGVLVWSVLCIALVTFNHIYEGKTPDPDFVVSLLLCHKSRINCKLLCYELSCHNIYIFLLRAQLHQFFQKVGSTKHFLHYDIKPRSKAPIPRCSITPAPALALRRDPCHSENNIKAKC</sequence>
<evidence type="ECO:0000256" key="4">
    <source>
        <dbReference type="ARBA" id="ARBA00023136"/>
    </source>
</evidence>
<feature type="transmembrane region" description="Helical" evidence="7">
    <location>
        <begin position="233"/>
        <end position="251"/>
    </location>
</feature>
<dbReference type="OMA" id="GHREGHP"/>
<dbReference type="EMBL" id="CH991572">
    <property type="protein sequence ID" value="EDQ85587.1"/>
    <property type="molecule type" value="Genomic_DNA"/>
</dbReference>
<organism evidence="9 10">
    <name type="scientific">Monosiga brevicollis</name>
    <name type="common">Choanoflagellate</name>
    <dbReference type="NCBI Taxonomy" id="81824"/>
    <lineage>
        <taxon>Eukaryota</taxon>
        <taxon>Choanoflagellata</taxon>
        <taxon>Craspedida</taxon>
        <taxon>Salpingoecidae</taxon>
        <taxon>Monosiga</taxon>
    </lineage>
</organism>
<feature type="transmembrane region" description="Helical" evidence="7">
    <location>
        <begin position="421"/>
        <end position="445"/>
    </location>
</feature>
<keyword evidence="10" id="KW-1185">Reference proteome</keyword>
<keyword evidence="2 7" id="KW-0812">Transmembrane</keyword>
<dbReference type="PANTHER" id="PTHR16189:SF0">
    <property type="entry name" value="TRANSMEMBRANE PROTEIN 104"/>
    <property type="match status" value="1"/>
</dbReference>
<evidence type="ECO:0000256" key="5">
    <source>
        <dbReference type="ARBA" id="ARBA00023180"/>
    </source>
</evidence>
<feature type="transmembrane region" description="Helical" evidence="7">
    <location>
        <begin position="12"/>
        <end position="33"/>
    </location>
</feature>
<dbReference type="GeneID" id="5894830"/>
<dbReference type="GO" id="GO:0016020">
    <property type="term" value="C:membrane"/>
    <property type="evidence" value="ECO:0007669"/>
    <property type="project" value="UniProtKB-SubCell"/>
</dbReference>
<evidence type="ECO:0000256" key="1">
    <source>
        <dbReference type="ARBA" id="ARBA00004141"/>
    </source>
</evidence>
<evidence type="ECO:0000256" key="2">
    <source>
        <dbReference type="ARBA" id="ARBA00022692"/>
    </source>
</evidence>
<comment type="subcellular location">
    <subcellularLocation>
        <location evidence="1">Membrane</location>
        <topology evidence="1">Multi-pass membrane protein</topology>
    </subcellularLocation>
</comment>
<dbReference type="KEGG" id="mbr:MONBRDRAFT_34179"/>
<feature type="transmembrane region" description="Helical" evidence="7">
    <location>
        <begin position="271"/>
        <end position="288"/>
    </location>
</feature>
<name>A9VA18_MONBE</name>
<reference evidence="9 10" key="1">
    <citation type="journal article" date="2008" name="Nature">
        <title>The genome of the choanoflagellate Monosiga brevicollis and the origin of metazoans.</title>
        <authorList>
            <consortium name="JGI Sequencing"/>
            <person name="King N."/>
            <person name="Westbrook M.J."/>
            <person name="Young S.L."/>
            <person name="Kuo A."/>
            <person name="Abedin M."/>
            <person name="Chapman J."/>
            <person name="Fairclough S."/>
            <person name="Hellsten U."/>
            <person name="Isogai Y."/>
            <person name="Letunic I."/>
            <person name="Marr M."/>
            <person name="Pincus D."/>
            <person name="Putnam N."/>
            <person name="Rokas A."/>
            <person name="Wright K.J."/>
            <person name="Zuzow R."/>
            <person name="Dirks W."/>
            <person name="Good M."/>
            <person name="Goodstein D."/>
            <person name="Lemons D."/>
            <person name="Li W."/>
            <person name="Lyons J.B."/>
            <person name="Morris A."/>
            <person name="Nichols S."/>
            <person name="Richter D.J."/>
            <person name="Salamov A."/>
            <person name="Bork P."/>
            <person name="Lim W.A."/>
            <person name="Manning G."/>
            <person name="Miller W.T."/>
            <person name="McGinnis W."/>
            <person name="Shapiro H."/>
            <person name="Tjian R."/>
            <person name="Grigoriev I.V."/>
            <person name="Rokhsar D."/>
        </authorList>
    </citation>
    <scope>NUCLEOTIDE SEQUENCE [LARGE SCALE GENOMIC DNA]</scope>
    <source>
        <strain evidence="10">MX1 / ATCC 50154</strain>
    </source>
</reference>
<proteinExistence type="inferred from homology"/>
<feature type="transmembrane region" description="Helical" evidence="7">
    <location>
        <begin position="465"/>
        <end position="487"/>
    </location>
</feature>
<evidence type="ECO:0000313" key="9">
    <source>
        <dbReference type="EMBL" id="EDQ85587.1"/>
    </source>
</evidence>
<feature type="transmembrane region" description="Helical" evidence="7">
    <location>
        <begin position="144"/>
        <end position="163"/>
    </location>
</feature>
<dbReference type="InterPro" id="IPR013057">
    <property type="entry name" value="AA_transpt_TM"/>
</dbReference>
<dbReference type="InParanoid" id="A9VA18"/>
<dbReference type="AlphaFoldDB" id="A9VA18"/>
<dbReference type="eggNOG" id="KOG3832">
    <property type="taxonomic scope" value="Eukaryota"/>
</dbReference>
<evidence type="ECO:0000259" key="8">
    <source>
        <dbReference type="Pfam" id="PF01490"/>
    </source>
</evidence>
<keyword evidence="5" id="KW-0325">Glycoprotein</keyword>
<feature type="transmembrane region" description="Helical" evidence="7">
    <location>
        <begin position="309"/>
        <end position="332"/>
    </location>
</feature>
<dbReference type="Pfam" id="PF01490">
    <property type="entry name" value="Aa_trans"/>
    <property type="match status" value="1"/>
</dbReference>
<comment type="similarity">
    <text evidence="6">Belongs to the TMEM104 family.</text>
</comment>
<evidence type="ECO:0000256" key="6">
    <source>
        <dbReference type="ARBA" id="ARBA00038166"/>
    </source>
</evidence>
<evidence type="ECO:0000313" key="10">
    <source>
        <dbReference type="Proteomes" id="UP000001357"/>
    </source>
</evidence>